<dbReference type="GO" id="GO:0004672">
    <property type="term" value="F:protein kinase activity"/>
    <property type="evidence" value="ECO:0007669"/>
    <property type="project" value="InterPro"/>
</dbReference>
<dbReference type="InterPro" id="IPR000719">
    <property type="entry name" value="Prot_kinase_dom"/>
</dbReference>
<dbReference type="KEGG" id="lbc:LACBIDRAFT_334200"/>
<keyword evidence="3" id="KW-1185">Reference proteome</keyword>
<name>B0DYF7_LACBS</name>
<dbReference type="SUPFAM" id="SSF56112">
    <property type="entry name" value="Protein kinase-like (PK-like)"/>
    <property type="match status" value="1"/>
</dbReference>
<reference evidence="2 3" key="1">
    <citation type="journal article" date="2008" name="Nature">
        <title>The genome of Laccaria bicolor provides insights into mycorrhizal symbiosis.</title>
        <authorList>
            <person name="Martin F."/>
            <person name="Aerts A."/>
            <person name="Ahren D."/>
            <person name="Brun A."/>
            <person name="Danchin E.G.J."/>
            <person name="Duchaussoy F."/>
            <person name="Gibon J."/>
            <person name="Kohler A."/>
            <person name="Lindquist E."/>
            <person name="Pereda V."/>
            <person name="Salamov A."/>
            <person name="Shapiro H.J."/>
            <person name="Wuyts J."/>
            <person name="Blaudez D."/>
            <person name="Buee M."/>
            <person name="Brokstein P."/>
            <person name="Canbaeck B."/>
            <person name="Cohen D."/>
            <person name="Courty P.E."/>
            <person name="Coutinho P.M."/>
            <person name="Delaruelle C."/>
            <person name="Detter J.C."/>
            <person name="Deveau A."/>
            <person name="DiFazio S."/>
            <person name="Duplessis S."/>
            <person name="Fraissinet-Tachet L."/>
            <person name="Lucic E."/>
            <person name="Frey-Klett P."/>
            <person name="Fourrey C."/>
            <person name="Feussner I."/>
            <person name="Gay G."/>
            <person name="Grimwood J."/>
            <person name="Hoegger P.J."/>
            <person name="Jain P."/>
            <person name="Kilaru S."/>
            <person name="Labbe J."/>
            <person name="Lin Y.C."/>
            <person name="Legue V."/>
            <person name="Le Tacon F."/>
            <person name="Marmeisse R."/>
            <person name="Melayah D."/>
            <person name="Montanini B."/>
            <person name="Muratet M."/>
            <person name="Nehls U."/>
            <person name="Niculita-Hirzel H."/>
            <person name="Oudot-Le Secq M.P."/>
            <person name="Peter M."/>
            <person name="Quesneville H."/>
            <person name="Rajashekar B."/>
            <person name="Reich M."/>
            <person name="Rouhier N."/>
            <person name="Schmutz J."/>
            <person name="Yin T."/>
            <person name="Chalot M."/>
            <person name="Henrissat B."/>
            <person name="Kuees U."/>
            <person name="Lucas S."/>
            <person name="Van de Peer Y."/>
            <person name="Podila G.K."/>
            <person name="Polle A."/>
            <person name="Pukkila P.J."/>
            <person name="Richardson P.M."/>
            <person name="Rouze P."/>
            <person name="Sanders I.R."/>
            <person name="Stajich J.E."/>
            <person name="Tunlid A."/>
            <person name="Tuskan G."/>
            <person name="Grigoriev I.V."/>
        </authorList>
    </citation>
    <scope>NUCLEOTIDE SEQUENCE [LARGE SCALE GENOMIC DNA]</scope>
    <source>
        <strain evidence="3">S238N-H82 / ATCC MYA-4686</strain>
    </source>
</reference>
<dbReference type="PROSITE" id="PS50011">
    <property type="entry name" value="PROTEIN_KINASE_DOM"/>
    <property type="match status" value="1"/>
</dbReference>
<feature type="domain" description="Protein kinase" evidence="1">
    <location>
        <begin position="1"/>
        <end position="302"/>
    </location>
</feature>
<sequence length="403" mass="46223">MDLILSDSVMSSHNLDKFSRIPEWQNNGRSQNPRRPRVVIKEVATWKEEISIALYLSSEALRKDPRNCAVPILDVLLLPDTDELALISFRFDGLEMMHEHNIAYRDACRLNLMMDPSRVIPGSFHFGSWRTVDGIRPIVWRERWSVRPVKYFFIDFDLSLRYSSNVNRCEVGQIGQDRSAPEMLTPNIPYDPFKADVYQLGNVILNMIAEYEEGLELFEVVGKAMTKFDPDKRPLASDAVTRLFVWRNAWLPTDPIANVQPVAQTYSSRPSFSETDFAAARISSEEWLRPQTPAARSQHPVRYPMGHNVYFKANCSYEQMYLILSLLLQFFCADWRRLNQYYPVDPSRQSSILRLDFPLEHMLLGAPGHLAVEVTLILTCLVKATGLPEASTTRQFEASGLAL</sequence>
<evidence type="ECO:0000313" key="3">
    <source>
        <dbReference type="Proteomes" id="UP000001194"/>
    </source>
</evidence>
<dbReference type="OrthoDB" id="5987198at2759"/>
<proteinExistence type="predicted"/>
<accession>B0DYF7</accession>
<dbReference type="AlphaFoldDB" id="B0DYF7"/>
<dbReference type="Proteomes" id="UP000001194">
    <property type="component" value="Unassembled WGS sequence"/>
</dbReference>
<evidence type="ECO:0000259" key="1">
    <source>
        <dbReference type="PROSITE" id="PS50011"/>
    </source>
</evidence>
<dbReference type="InterPro" id="IPR011009">
    <property type="entry name" value="Kinase-like_dom_sf"/>
</dbReference>
<dbReference type="InParanoid" id="B0DYF7"/>
<dbReference type="Gene3D" id="1.10.510.10">
    <property type="entry name" value="Transferase(Phosphotransferase) domain 1"/>
    <property type="match status" value="1"/>
</dbReference>
<dbReference type="GeneID" id="6084583"/>
<dbReference type="RefSeq" id="XP_001888988.1">
    <property type="nucleotide sequence ID" value="XM_001888953.1"/>
</dbReference>
<dbReference type="HOGENOM" id="CLU_683470_0_0_1"/>
<dbReference type="STRING" id="486041.B0DYF7"/>
<dbReference type="EMBL" id="DS547150">
    <property type="protein sequence ID" value="EDR00429.1"/>
    <property type="molecule type" value="Genomic_DNA"/>
</dbReference>
<evidence type="ECO:0000313" key="2">
    <source>
        <dbReference type="EMBL" id="EDR00429.1"/>
    </source>
</evidence>
<organism evidence="3">
    <name type="scientific">Laccaria bicolor (strain S238N-H82 / ATCC MYA-4686)</name>
    <name type="common">Bicoloured deceiver</name>
    <name type="synonym">Laccaria laccata var. bicolor</name>
    <dbReference type="NCBI Taxonomy" id="486041"/>
    <lineage>
        <taxon>Eukaryota</taxon>
        <taxon>Fungi</taxon>
        <taxon>Dikarya</taxon>
        <taxon>Basidiomycota</taxon>
        <taxon>Agaricomycotina</taxon>
        <taxon>Agaricomycetes</taxon>
        <taxon>Agaricomycetidae</taxon>
        <taxon>Agaricales</taxon>
        <taxon>Agaricineae</taxon>
        <taxon>Hydnangiaceae</taxon>
        <taxon>Laccaria</taxon>
    </lineage>
</organism>
<protein>
    <submittedName>
        <fullName evidence="2">Predicted protein</fullName>
    </submittedName>
</protein>
<gene>
    <name evidence="2" type="ORF">LACBIDRAFT_334200</name>
</gene>
<dbReference type="GO" id="GO:0005524">
    <property type="term" value="F:ATP binding"/>
    <property type="evidence" value="ECO:0007669"/>
    <property type="project" value="InterPro"/>
</dbReference>